<proteinExistence type="predicted"/>
<dbReference type="Proteomes" id="UP000075260">
    <property type="component" value="Unassembled WGS sequence"/>
</dbReference>
<name>A0A150QIK0_SORCE</name>
<comment type="caution">
    <text evidence="1">The sequence shown here is derived from an EMBL/GenBank/DDBJ whole genome shotgun (WGS) entry which is preliminary data.</text>
</comment>
<organism evidence="1 2">
    <name type="scientific">Sorangium cellulosum</name>
    <name type="common">Polyangium cellulosum</name>
    <dbReference type="NCBI Taxonomy" id="56"/>
    <lineage>
        <taxon>Bacteria</taxon>
        <taxon>Pseudomonadati</taxon>
        <taxon>Myxococcota</taxon>
        <taxon>Polyangia</taxon>
        <taxon>Polyangiales</taxon>
        <taxon>Polyangiaceae</taxon>
        <taxon>Sorangium</taxon>
    </lineage>
</organism>
<evidence type="ECO:0000313" key="2">
    <source>
        <dbReference type="Proteomes" id="UP000075260"/>
    </source>
</evidence>
<protein>
    <submittedName>
        <fullName evidence="1">Uncharacterized protein</fullName>
    </submittedName>
</protein>
<sequence length="218" mass="24005">MALTEFGPFAVVFEKGELDVPGHLELLHLHTPGAQIVIDRVERALSAGDPARWVAALFRDANWRPHLVGAIALLLDQSETLDRNLLWCAIDSGSWVTPQLIVTAVFVDPSFPEKARVRVDEQCPVLVPAGLTPAERHSATGPDGLLGRRAKMLASILAASASIRSLERWASDLQCDVRIEHLLKEDEWNGSDKIVASWMTNVRRAFLERGHILAPKAT</sequence>
<reference evidence="1 2" key="1">
    <citation type="submission" date="2014-02" db="EMBL/GenBank/DDBJ databases">
        <title>The small core and large imbalanced accessory genome model reveals a collaborative survival strategy of Sorangium cellulosum strains in nature.</title>
        <authorList>
            <person name="Han K."/>
            <person name="Peng R."/>
            <person name="Blom J."/>
            <person name="Li Y.-Z."/>
        </authorList>
    </citation>
    <scope>NUCLEOTIDE SEQUENCE [LARGE SCALE GENOMIC DNA]</scope>
    <source>
        <strain evidence="1 2">So0008-312</strain>
    </source>
</reference>
<dbReference type="AlphaFoldDB" id="A0A150QIK0"/>
<evidence type="ECO:0000313" key="1">
    <source>
        <dbReference type="EMBL" id="KYF67827.1"/>
    </source>
</evidence>
<dbReference type="EMBL" id="JEMA01000612">
    <property type="protein sequence ID" value="KYF67827.1"/>
    <property type="molecule type" value="Genomic_DNA"/>
</dbReference>
<accession>A0A150QIK0</accession>
<gene>
    <name evidence="1" type="ORF">BE15_37580</name>
</gene>